<dbReference type="Proteomes" id="UP000199727">
    <property type="component" value="Unassembled WGS sequence"/>
</dbReference>
<dbReference type="EC" id="3.6.4.12" evidence="9"/>
<feature type="compositionally biased region" description="Low complexity" evidence="10">
    <location>
        <begin position="153"/>
        <end position="168"/>
    </location>
</feature>
<dbReference type="InterPro" id="IPR014001">
    <property type="entry name" value="Helicase_ATP-bd"/>
</dbReference>
<feature type="region of interest" description="Disordered" evidence="10">
    <location>
        <begin position="848"/>
        <end position="872"/>
    </location>
</feature>
<evidence type="ECO:0000256" key="10">
    <source>
        <dbReference type="SAM" id="MobiDB-lite"/>
    </source>
</evidence>
<evidence type="ECO:0000259" key="12">
    <source>
        <dbReference type="PROSITE" id="PS51194"/>
    </source>
</evidence>
<dbReference type="InterPro" id="IPR044749">
    <property type="entry name" value="FANCM_DEXDc"/>
</dbReference>
<feature type="region of interest" description="Disordered" evidence="10">
    <location>
        <begin position="1201"/>
        <end position="1417"/>
    </location>
</feature>
<feature type="compositionally biased region" description="Polar residues" evidence="10">
    <location>
        <begin position="1307"/>
        <end position="1316"/>
    </location>
</feature>
<evidence type="ECO:0000256" key="2">
    <source>
        <dbReference type="ARBA" id="ARBA00009889"/>
    </source>
</evidence>
<gene>
    <name evidence="13" type="ORF">C361_06571</name>
</gene>
<dbReference type="GO" id="GO:0009378">
    <property type="term" value="F:four-way junction helicase activity"/>
    <property type="evidence" value="ECO:0007669"/>
    <property type="project" value="TreeGrafter"/>
</dbReference>
<feature type="compositionally biased region" description="Basic and acidic residues" evidence="10">
    <location>
        <begin position="1116"/>
        <end position="1126"/>
    </location>
</feature>
<evidence type="ECO:0000256" key="3">
    <source>
        <dbReference type="ARBA" id="ARBA00022741"/>
    </source>
</evidence>
<feature type="compositionally biased region" description="Low complexity" evidence="10">
    <location>
        <begin position="1132"/>
        <end position="1144"/>
    </location>
</feature>
<feature type="compositionally biased region" description="Basic and acidic residues" evidence="10">
    <location>
        <begin position="1071"/>
        <end position="1091"/>
    </location>
</feature>
<dbReference type="GO" id="GO:0043138">
    <property type="term" value="F:3'-5' DNA helicase activity"/>
    <property type="evidence" value="ECO:0007669"/>
    <property type="project" value="InterPro"/>
</dbReference>
<protein>
    <recommendedName>
        <fullName evidence="9">ATP-dependent DNA helicase</fullName>
        <ecNumber evidence="9">3.6.4.12</ecNumber>
    </recommendedName>
</protein>
<comment type="function">
    <text evidence="9">ATP-dependent DNA helicase involved in DNA damage repair by homologous recombination and in genome maintenance. Capable of unwinding D-loops. Plays a role in limiting crossover recombinants during mitotic DNA double-strand break (DSB) repair. Component of a FANCM-MHF complex which promotes gene conversion at blocked replication forks, probably by reversal of the stalled fork.</text>
</comment>
<dbReference type="PANTHER" id="PTHR14025:SF20">
    <property type="entry name" value="FANCONI ANEMIA GROUP M PROTEIN"/>
    <property type="match status" value="1"/>
</dbReference>
<dbReference type="InterPro" id="IPR001650">
    <property type="entry name" value="Helicase_C-like"/>
</dbReference>
<dbReference type="Pfam" id="PF00271">
    <property type="entry name" value="Helicase_C"/>
    <property type="match status" value="1"/>
</dbReference>
<dbReference type="CDD" id="cd18033">
    <property type="entry name" value="DEXDc_FANCM"/>
    <property type="match status" value="1"/>
</dbReference>
<feature type="compositionally biased region" description="Basic and acidic residues" evidence="10">
    <location>
        <begin position="910"/>
        <end position="923"/>
    </location>
</feature>
<accession>A0A854QAV2</accession>
<feature type="region of interest" description="Disordered" evidence="10">
    <location>
        <begin position="892"/>
        <end position="1005"/>
    </location>
</feature>
<evidence type="ECO:0000256" key="6">
    <source>
        <dbReference type="ARBA" id="ARBA00022840"/>
    </source>
</evidence>
<feature type="compositionally biased region" description="Basic and acidic residues" evidence="10">
    <location>
        <begin position="960"/>
        <end position="971"/>
    </location>
</feature>
<keyword evidence="5 13" id="KW-0347">Helicase</keyword>
<evidence type="ECO:0000313" key="13">
    <source>
        <dbReference type="EMBL" id="OXG11466.1"/>
    </source>
</evidence>
<feature type="compositionally biased region" description="Low complexity" evidence="10">
    <location>
        <begin position="1099"/>
        <end position="1110"/>
    </location>
</feature>
<feature type="compositionally biased region" description="Basic residues" evidence="10">
    <location>
        <begin position="926"/>
        <end position="936"/>
    </location>
</feature>
<feature type="compositionally biased region" description="Acidic residues" evidence="10">
    <location>
        <begin position="1204"/>
        <end position="1213"/>
    </location>
</feature>
<evidence type="ECO:0000313" key="14">
    <source>
        <dbReference type="Proteomes" id="UP000199727"/>
    </source>
</evidence>
<dbReference type="InterPro" id="IPR011545">
    <property type="entry name" value="DEAD/DEAH_box_helicase_dom"/>
</dbReference>
<feature type="compositionally biased region" description="Polar residues" evidence="10">
    <location>
        <begin position="99"/>
        <end position="113"/>
    </location>
</feature>
<feature type="compositionally biased region" description="Polar residues" evidence="10">
    <location>
        <begin position="992"/>
        <end position="1002"/>
    </location>
</feature>
<feature type="compositionally biased region" description="Polar residues" evidence="10">
    <location>
        <begin position="46"/>
        <end position="73"/>
    </location>
</feature>
<comment type="caution">
    <text evidence="13">The sequence shown here is derived from an EMBL/GenBank/DDBJ whole genome shotgun (WGS) entry which is preliminary data.</text>
</comment>
<dbReference type="GO" id="GO:0000400">
    <property type="term" value="F:four-way junction DNA binding"/>
    <property type="evidence" value="ECO:0007669"/>
    <property type="project" value="TreeGrafter"/>
</dbReference>
<dbReference type="PANTHER" id="PTHR14025">
    <property type="entry name" value="FANCONI ANEMIA GROUP M FANCM FAMILY MEMBER"/>
    <property type="match status" value="1"/>
</dbReference>
<evidence type="ECO:0000256" key="4">
    <source>
        <dbReference type="ARBA" id="ARBA00022801"/>
    </source>
</evidence>
<feature type="compositionally biased region" description="Polar residues" evidence="10">
    <location>
        <begin position="1168"/>
        <end position="1186"/>
    </location>
</feature>
<dbReference type="GO" id="GO:0005634">
    <property type="term" value="C:nucleus"/>
    <property type="evidence" value="ECO:0007669"/>
    <property type="project" value="UniProtKB-SubCell"/>
</dbReference>
<dbReference type="InterPro" id="IPR027417">
    <property type="entry name" value="P-loop_NTPase"/>
</dbReference>
<feature type="region of interest" description="Disordered" evidence="10">
    <location>
        <begin position="28"/>
        <end position="119"/>
    </location>
</feature>
<dbReference type="CDD" id="cd12091">
    <property type="entry name" value="FANCM_ID"/>
    <property type="match status" value="1"/>
</dbReference>
<dbReference type="OrthoDB" id="164902at2759"/>
<feature type="region of interest" description="Disordered" evidence="10">
    <location>
        <begin position="140"/>
        <end position="198"/>
    </location>
</feature>
<feature type="compositionally biased region" description="Basic and acidic residues" evidence="10">
    <location>
        <begin position="1356"/>
        <end position="1383"/>
    </location>
</feature>
<dbReference type="InterPro" id="IPR039686">
    <property type="entry name" value="FANCM/Mph1-like_ID"/>
</dbReference>
<organism evidence="13 14">
    <name type="scientific">Cryptococcus neoformans Tu259-1</name>
    <dbReference type="NCBI Taxonomy" id="1230072"/>
    <lineage>
        <taxon>Eukaryota</taxon>
        <taxon>Fungi</taxon>
        <taxon>Dikarya</taxon>
        <taxon>Basidiomycota</taxon>
        <taxon>Agaricomycotina</taxon>
        <taxon>Tremellomycetes</taxon>
        <taxon>Tremellales</taxon>
        <taxon>Cryptococcaceae</taxon>
        <taxon>Cryptococcus</taxon>
        <taxon>Cryptococcus neoformans species complex</taxon>
    </lineage>
</organism>
<dbReference type="Gene3D" id="3.40.50.300">
    <property type="entry name" value="P-loop containing nucleotide triphosphate hydrolases"/>
    <property type="match status" value="2"/>
</dbReference>
<dbReference type="FunFam" id="3.40.50.300:FF:000861">
    <property type="entry name" value="Fanconi anemia, complementation group M"/>
    <property type="match status" value="1"/>
</dbReference>
<keyword evidence="6" id="KW-0067">ATP-binding</keyword>
<dbReference type="SUPFAM" id="SSF52540">
    <property type="entry name" value="P-loop containing nucleoside triphosphate hydrolases"/>
    <property type="match status" value="1"/>
</dbReference>
<comment type="similarity">
    <text evidence="2 9">Belongs to the DEAD box helicase family. DEAH subfamily. FANCM sub-subfamily.</text>
</comment>
<dbReference type="SMART" id="SM00490">
    <property type="entry name" value="HELICc"/>
    <property type="match status" value="1"/>
</dbReference>
<keyword evidence="4" id="KW-0378">Hydrolase</keyword>
<feature type="compositionally biased region" description="Polar residues" evidence="10">
    <location>
        <begin position="28"/>
        <end position="37"/>
    </location>
</feature>
<comment type="catalytic activity">
    <reaction evidence="8 9">
        <text>ATP + H2O = ADP + phosphate + H(+)</text>
        <dbReference type="Rhea" id="RHEA:13065"/>
        <dbReference type="ChEBI" id="CHEBI:15377"/>
        <dbReference type="ChEBI" id="CHEBI:15378"/>
        <dbReference type="ChEBI" id="CHEBI:30616"/>
        <dbReference type="ChEBI" id="CHEBI:43474"/>
        <dbReference type="ChEBI" id="CHEBI:456216"/>
        <dbReference type="EC" id="3.6.4.12"/>
    </reaction>
</comment>
<comment type="subcellular location">
    <subcellularLocation>
        <location evidence="1 9">Nucleus</location>
    </subcellularLocation>
</comment>
<dbReference type="GO" id="GO:0005524">
    <property type="term" value="F:ATP binding"/>
    <property type="evidence" value="ECO:0007669"/>
    <property type="project" value="UniProtKB-UniRule"/>
</dbReference>
<dbReference type="GO" id="GO:0045003">
    <property type="term" value="P:double-strand break repair via synthesis-dependent strand annealing"/>
    <property type="evidence" value="ECO:0007669"/>
    <property type="project" value="TreeGrafter"/>
</dbReference>
<proteinExistence type="inferred from homology"/>
<name>A0A854QAV2_CRYNE</name>
<evidence type="ECO:0000256" key="5">
    <source>
        <dbReference type="ARBA" id="ARBA00022806"/>
    </source>
</evidence>
<dbReference type="SMART" id="SM00487">
    <property type="entry name" value="DEXDc"/>
    <property type="match status" value="1"/>
</dbReference>
<dbReference type="GO" id="GO:0036297">
    <property type="term" value="P:interstrand cross-link repair"/>
    <property type="evidence" value="ECO:0007669"/>
    <property type="project" value="TreeGrafter"/>
</dbReference>
<feature type="compositionally biased region" description="Basic and acidic residues" evidence="10">
    <location>
        <begin position="185"/>
        <end position="198"/>
    </location>
</feature>
<feature type="domain" description="Helicase C-terminal" evidence="12">
    <location>
        <begin position="638"/>
        <end position="812"/>
    </location>
</feature>
<keyword evidence="7" id="KW-0539">Nucleus</keyword>
<dbReference type="EMBL" id="AMKT01000098">
    <property type="protein sequence ID" value="OXG11466.1"/>
    <property type="molecule type" value="Genomic_DNA"/>
</dbReference>
<feature type="compositionally biased region" description="Polar residues" evidence="10">
    <location>
        <begin position="169"/>
        <end position="184"/>
    </location>
</feature>
<keyword evidence="3" id="KW-0547">Nucleotide-binding</keyword>
<evidence type="ECO:0000256" key="1">
    <source>
        <dbReference type="ARBA" id="ARBA00004123"/>
    </source>
</evidence>
<dbReference type="GO" id="GO:0016787">
    <property type="term" value="F:hydrolase activity"/>
    <property type="evidence" value="ECO:0007669"/>
    <property type="project" value="UniProtKB-KW"/>
</dbReference>
<dbReference type="PROSITE" id="PS51192">
    <property type="entry name" value="HELICASE_ATP_BIND_1"/>
    <property type="match status" value="1"/>
</dbReference>
<reference evidence="13 14" key="1">
    <citation type="submission" date="2017-06" db="EMBL/GenBank/DDBJ databases">
        <title>Global population genomics of the pathogenic fungus Cryptococcus neoformans var. grubii.</title>
        <authorList>
            <person name="Cuomo C."/>
            <person name="Litvintseva A."/>
            <person name="Chen Y."/>
            <person name="Young S."/>
            <person name="Zeng Q."/>
            <person name="Chapman S."/>
            <person name="Gujja S."/>
            <person name="Saif S."/>
            <person name="Birren B."/>
        </authorList>
    </citation>
    <scope>NUCLEOTIDE SEQUENCE [LARGE SCALE GENOMIC DNA]</scope>
    <source>
        <strain evidence="13 14">Tu259-1</strain>
    </source>
</reference>
<dbReference type="PROSITE" id="PS51194">
    <property type="entry name" value="HELICASE_CTER"/>
    <property type="match status" value="1"/>
</dbReference>
<evidence type="ECO:0000256" key="9">
    <source>
        <dbReference type="RuleBase" id="RU367027"/>
    </source>
</evidence>
<evidence type="ECO:0000256" key="8">
    <source>
        <dbReference type="ARBA" id="ARBA00047995"/>
    </source>
</evidence>
<feature type="domain" description="Helicase ATP-binding" evidence="11">
    <location>
        <begin position="293"/>
        <end position="462"/>
    </location>
</feature>
<evidence type="ECO:0000259" key="11">
    <source>
        <dbReference type="PROSITE" id="PS51192"/>
    </source>
</evidence>
<evidence type="ECO:0000256" key="7">
    <source>
        <dbReference type="ARBA" id="ARBA00023242"/>
    </source>
</evidence>
<sequence>MSDDEFGDDSIFLDDSFLRQVDNISAQATAGLSSSRNEGLRPASSIARNSRLATTVSRTASHNEVSPNSSQNAHGVGRTFSAPGPMSEPLSLQRPAAISRQQTMSKIPLQPSSDDYDMMDIPTESLAAFDAVIANPLKKPSRPALSGFPPKPSHSTSSSRNTSAPSRHPSSSNKQDNFHQTHLNWRSEPRYTKGKRWDRTQFAKTGRRIISLAGRDKVFGGKGKEREILAPGWEDDAIDEEQLMDDDMGDVLAPAPRDFNAPYGPQRQLPSKATIDTYIYPTNHPKRDYQFEIIRNCFLDNTLVALPTGLGKTFVAGVVMLNFYRWFPTGKIVFLAPTRPLVAQQIEACQLSCGIPSNDAAVMTGEGGSRKSRERLWEEKRVFYCTPQTLDNDLKNGAVDPRDIVLVVFDEAHKATGNYAYTTIVAYITAHHPYFRILALTATPGADVEKVQNVVDALHISRIEIREAEAPEIRKYMNTKHIEKHVVPMSDVIVDFRDRLSALMVPFIKKLVDKDILTERDLDAKRLRPFRITAKKMELGKSGQRWAFGPLGVLDKMARAMSHLLEFSLGMFHSSLDEMVSTSGKSKAGAGGANSIANNFEFQRLQRDVSQELSSIKIGRNGKTGADRHPKMQKALELMLAHFSQAEEEENTLGQKNNTRAMVFCSLRSCVMELVDMFNEHSNLLRATKFVGQAHGKDERDKGFNQKEQKKTINEFKAGRFNILVSTSIGEEGLDIGEVDFVVLYDMPKQSIKLLQRIGRTGRKRDGIVHVLMSENREDTNWDTAQQTHRDIQEEILHSRNLELFEDVEPLIPNRRMPECLEQVMPVDPWNPDDPQYKKMMDEGEKELRRMQRAHQPPVSRKKKKPMVDEVPVNARGFTSVRDLLREADKVLLRPDTEEEDEEAGGSKSKGKDKSKAKAKDPAVPKIKHRARKRARTPSPIQTESEAGEDQSLEALFAAQEKEDRTGEPSSKRKAPVAKAALITKRPRKSSPDLSTSSSAETKSVGRTFFSTGVSTLDALKAGHGAVSDADLDNIPVSPPPAPFSKAPTSQPPSDFPEHAKAIQQKTIQQKRAEAAEKRRLAEARAAEARQKHVQRPLQQQNQQITEQDQAGLDFFHAEGPLRRGLDPPVAASSSSEKALSLSPEKPRFSSPSRDTIDDEIVLPRSPQHVNTGITASSKPTGNKLSPRTAAAAGFSQIDPIDLSWDDDDDEADAANWQVSPSRPVRPLLPKTPCSSVNTRPDMPPPPIPTSAKKDIIVSSPFAPPSVPRSMSTPVGDTQFPVRRLGMARRRVILPSSEDNDSPVGPSRNTNANPSRAQLLGGVVDPDSSPMVAMGGRRGPGRLRRRIAIDTNSSPVRDEPSSRFERPRDGMSDRERRREDGRQGGKKKKKGPIGNFMDLDAELSGNDSGDTSEHSASSVATSSDLNFANDFAATQAPKGYNQQAVYLAGLSTQALGHGLQFKRDIAKEREEFIQRARRPVYITDEEDGGPRGRNSEDEYELGSFIVDDDEDVGVICKSNFSRLSRIIHLTSDLALSDPLFD</sequence>
<dbReference type="Pfam" id="PF00270">
    <property type="entry name" value="DEAD"/>
    <property type="match status" value="1"/>
</dbReference>
<feature type="region of interest" description="Disordered" evidence="10">
    <location>
        <begin position="1029"/>
        <end position="1189"/>
    </location>
</feature>
<comment type="subunit">
    <text evidence="9">Interacts with the MHF histone-fold complex to form the FANCM-MHF complex.</text>
</comment>